<feature type="non-terminal residue" evidence="2">
    <location>
        <position position="1"/>
    </location>
</feature>
<comment type="caution">
    <text evidence="2">The sequence shown here is derived from an EMBL/GenBank/DDBJ whole genome shotgun (WGS) entry which is preliminary data.</text>
</comment>
<dbReference type="EMBL" id="ACCJ01000107">
    <property type="protein sequence ID" value="EEG55922.1"/>
    <property type="molecule type" value="Genomic_DNA"/>
</dbReference>
<dbReference type="Proteomes" id="UP000004756">
    <property type="component" value="Unassembled WGS sequence"/>
</dbReference>
<accession>C0CY67</accession>
<reference evidence="2 3" key="1">
    <citation type="submission" date="2009-02" db="EMBL/GenBank/DDBJ databases">
        <title>Draft genome sequence of Clostridium asparagiforme (DSM 15981).</title>
        <authorList>
            <person name="Sudarsanam P."/>
            <person name="Ley R."/>
            <person name="Guruge J."/>
            <person name="Turnbaugh P.J."/>
            <person name="Mahowald M."/>
            <person name="Liep D."/>
            <person name="Gordon J."/>
        </authorList>
    </citation>
    <scope>NUCLEOTIDE SEQUENCE [LARGE SCALE GENOMIC DNA]</scope>
    <source>
        <strain evidence="2 3">DSM 15981</strain>
    </source>
</reference>
<protein>
    <recommendedName>
        <fullName evidence="4">Glycine reductase</fullName>
    </recommendedName>
</protein>
<organism evidence="2 3">
    <name type="scientific">[Clostridium] asparagiforme DSM 15981</name>
    <dbReference type="NCBI Taxonomy" id="518636"/>
    <lineage>
        <taxon>Bacteria</taxon>
        <taxon>Bacillati</taxon>
        <taxon>Bacillota</taxon>
        <taxon>Clostridia</taxon>
        <taxon>Lachnospirales</taxon>
        <taxon>Lachnospiraceae</taxon>
        <taxon>Enterocloster</taxon>
    </lineage>
</organism>
<evidence type="ECO:0000313" key="2">
    <source>
        <dbReference type="EMBL" id="EEG55922.1"/>
    </source>
</evidence>
<evidence type="ECO:0008006" key="4">
    <source>
        <dbReference type="Google" id="ProtNLM"/>
    </source>
</evidence>
<name>C0CY67_9FIRM</name>
<proteinExistence type="predicted"/>
<sequence>AGLDTFLAGSAPAGTEQEREEVACPPREIVTAVIPGIEVMDLEDAVRALWKAGIYAESGMGCTGPIVQMSEANRERAEAILTQAGYIG</sequence>
<dbReference type="AlphaFoldDB" id="C0CY67"/>
<evidence type="ECO:0000256" key="1">
    <source>
        <dbReference type="SAM" id="MobiDB-lite"/>
    </source>
</evidence>
<keyword evidence="3" id="KW-1185">Reference proteome</keyword>
<dbReference type="HOGENOM" id="CLU_2459814_0_0_9"/>
<gene>
    <name evidence="2" type="ORF">CLOSTASPAR_01943</name>
</gene>
<feature type="region of interest" description="Disordered" evidence="1">
    <location>
        <begin position="1"/>
        <end position="22"/>
    </location>
</feature>
<evidence type="ECO:0000313" key="3">
    <source>
        <dbReference type="Proteomes" id="UP000004756"/>
    </source>
</evidence>